<feature type="compositionally biased region" description="Basic and acidic residues" evidence="1">
    <location>
        <begin position="164"/>
        <end position="179"/>
    </location>
</feature>
<feature type="compositionally biased region" description="Polar residues" evidence="1">
    <location>
        <begin position="180"/>
        <end position="192"/>
    </location>
</feature>
<evidence type="ECO:0000313" key="2">
    <source>
        <dbReference type="EMBL" id="CZR55256.1"/>
    </source>
</evidence>
<dbReference type="EMBL" id="FJOG01000006">
    <property type="protein sequence ID" value="CZR55256.1"/>
    <property type="molecule type" value="Genomic_DNA"/>
</dbReference>
<dbReference type="InterPro" id="IPR046591">
    <property type="entry name" value="DUF6649"/>
</dbReference>
<feature type="region of interest" description="Disordered" evidence="1">
    <location>
        <begin position="164"/>
        <end position="192"/>
    </location>
</feature>
<accession>A0A1L7WR65</accession>
<gene>
    <name evidence="2" type="ORF">PAC_05143</name>
</gene>
<reference evidence="2 3" key="1">
    <citation type="submission" date="2016-03" db="EMBL/GenBank/DDBJ databases">
        <authorList>
            <person name="Ploux O."/>
        </authorList>
    </citation>
    <scope>NUCLEOTIDE SEQUENCE [LARGE SCALE GENOMIC DNA]</scope>
    <source>
        <strain evidence="2 3">UAMH 11012</strain>
    </source>
</reference>
<keyword evidence="3" id="KW-1185">Reference proteome</keyword>
<organism evidence="2 3">
    <name type="scientific">Phialocephala subalpina</name>
    <dbReference type="NCBI Taxonomy" id="576137"/>
    <lineage>
        <taxon>Eukaryota</taxon>
        <taxon>Fungi</taxon>
        <taxon>Dikarya</taxon>
        <taxon>Ascomycota</taxon>
        <taxon>Pezizomycotina</taxon>
        <taxon>Leotiomycetes</taxon>
        <taxon>Helotiales</taxon>
        <taxon>Mollisiaceae</taxon>
        <taxon>Phialocephala</taxon>
        <taxon>Phialocephala fortinii species complex</taxon>
    </lineage>
</organism>
<dbReference type="OrthoDB" id="5345504at2759"/>
<proteinExistence type="predicted"/>
<dbReference type="AlphaFoldDB" id="A0A1L7WR65"/>
<evidence type="ECO:0000313" key="3">
    <source>
        <dbReference type="Proteomes" id="UP000184330"/>
    </source>
</evidence>
<feature type="compositionally biased region" description="Acidic residues" evidence="1">
    <location>
        <begin position="233"/>
        <end position="245"/>
    </location>
</feature>
<protein>
    <submittedName>
        <fullName evidence="2">Uncharacterized protein</fullName>
    </submittedName>
</protein>
<feature type="region of interest" description="Disordered" evidence="1">
    <location>
        <begin position="40"/>
        <end position="75"/>
    </location>
</feature>
<feature type="region of interest" description="Disordered" evidence="1">
    <location>
        <begin position="222"/>
        <end position="245"/>
    </location>
</feature>
<feature type="region of interest" description="Disordered" evidence="1">
    <location>
        <begin position="1"/>
        <end position="23"/>
    </location>
</feature>
<feature type="compositionally biased region" description="Polar residues" evidence="1">
    <location>
        <begin position="48"/>
        <end position="57"/>
    </location>
</feature>
<feature type="compositionally biased region" description="Polar residues" evidence="1">
    <location>
        <begin position="222"/>
        <end position="231"/>
    </location>
</feature>
<dbReference type="Proteomes" id="UP000184330">
    <property type="component" value="Unassembled WGS sequence"/>
</dbReference>
<sequence>MDRGQATGGIRKRKAETQDNERLSKRLALLNLERNGEKLYVPVEEPQAQLSTPTFSKPKSPARAHTQPDDDAMQLDNTKHKVYIYDLDAELSDSESSDDGKLIFLPDIEKHLRESRIPPSILANSEGELAGCNELVLYNVPSSLTVPEEQDSVRKAIIETRARARAKHEQEKKRNEETRQAQTDLATNGTTDAQDWYNNMLNGHKSTSGNGILSTSFGKTNGNIPITSTSDEAMVEDDPDAMDLG</sequence>
<dbReference type="Pfam" id="PF20354">
    <property type="entry name" value="DUF6649"/>
    <property type="match status" value="1"/>
</dbReference>
<name>A0A1L7WR65_9HELO</name>
<dbReference type="STRING" id="576137.A0A1L7WR65"/>
<evidence type="ECO:0000256" key="1">
    <source>
        <dbReference type="SAM" id="MobiDB-lite"/>
    </source>
</evidence>